<evidence type="ECO:0000313" key="2">
    <source>
        <dbReference type="EMBL" id="PKY03625.1"/>
    </source>
</evidence>
<feature type="compositionally biased region" description="Basic and acidic residues" evidence="1">
    <location>
        <begin position="218"/>
        <end position="241"/>
    </location>
</feature>
<feature type="region of interest" description="Disordered" evidence="1">
    <location>
        <begin position="212"/>
        <end position="248"/>
    </location>
</feature>
<dbReference type="GO" id="GO:0005829">
    <property type="term" value="C:cytosol"/>
    <property type="evidence" value="ECO:0007669"/>
    <property type="project" value="TreeGrafter"/>
</dbReference>
<dbReference type="GeneID" id="36544816"/>
<dbReference type="Gene3D" id="1.25.40.540">
    <property type="entry name" value="TAP42-like family"/>
    <property type="match status" value="1"/>
</dbReference>
<feature type="compositionally biased region" description="Acidic residues" evidence="1">
    <location>
        <begin position="318"/>
        <end position="328"/>
    </location>
</feature>
<dbReference type="GO" id="GO:0009966">
    <property type="term" value="P:regulation of signal transduction"/>
    <property type="evidence" value="ECO:0007669"/>
    <property type="project" value="InterPro"/>
</dbReference>
<dbReference type="InterPro" id="IPR038511">
    <property type="entry name" value="TAP42/TAP46-like_sf"/>
</dbReference>
<gene>
    <name evidence="2" type="ORF">P168DRAFT_290793</name>
</gene>
<proteinExistence type="predicted"/>
<evidence type="ECO:0000256" key="1">
    <source>
        <dbReference type="SAM" id="MobiDB-lite"/>
    </source>
</evidence>
<dbReference type="PANTHER" id="PTHR10933">
    <property type="entry name" value="IMMUNOGLOBULIN-BINDING PROTEIN 1"/>
    <property type="match status" value="1"/>
</dbReference>
<feature type="region of interest" description="Disordered" evidence="1">
    <location>
        <begin position="305"/>
        <end position="355"/>
    </location>
</feature>
<dbReference type="AlphaFoldDB" id="A0A2I1D176"/>
<accession>A0A2I1D176</accession>
<reference evidence="2" key="1">
    <citation type="submission" date="2016-12" db="EMBL/GenBank/DDBJ databases">
        <title>The genomes of Aspergillus section Nigri reveals drivers in fungal speciation.</title>
        <authorList>
            <consortium name="DOE Joint Genome Institute"/>
            <person name="Vesth T.C."/>
            <person name="Nybo J."/>
            <person name="Theobald S."/>
            <person name="Brandl J."/>
            <person name="Frisvad J.C."/>
            <person name="Nielsen K.F."/>
            <person name="Lyhne E.K."/>
            <person name="Kogle M.E."/>
            <person name="Kuo A."/>
            <person name="Riley R."/>
            <person name="Clum A."/>
            <person name="Nolan M."/>
            <person name="Lipzen A."/>
            <person name="Salamov A."/>
            <person name="Henrissat B."/>
            <person name="Wiebenga A."/>
            <person name="De vries R.P."/>
            <person name="Grigoriev I.V."/>
            <person name="Mortensen U.H."/>
            <person name="Andersen M.R."/>
            <person name="Baker S.E."/>
        </authorList>
    </citation>
    <scope>NUCLEOTIDE SEQUENCE</scope>
    <source>
        <strain evidence="2">IBT 28561</strain>
    </source>
</reference>
<organism evidence="2 3">
    <name type="scientific">Aspergillus campestris (strain IBT 28561)</name>
    <dbReference type="NCBI Taxonomy" id="1392248"/>
    <lineage>
        <taxon>Eukaryota</taxon>
        <taxon>Fungi</taxon>
        <taxon>Dikarya</taxon>
        <taxon>Ascomycota</taxon>
        <taxon>Pezizomycotina</taxon>
        <taxon>Eurotiomycetes</taxon>
        <taxon>Eurotiomycetidae</taxon>
        <taxon>Eurotiales</taxon>
        <taxon>Aspergillaceae</taxon>
        <taxon>Aspergillus</taxon>
        <taxon>Aspergillus subgen. Circumdati</taxon>
    </lineage>
</organism>
<name>A0A2I1D176_ASPC2</name>
<dbReference type="Pfam" id="PF04177">
    <property type="entry name" value="TAP42"/>
    <property type="match status" value="1"/>
</dbReference>
<dbReference type="InterPro" id="IPR007304">
    <property type="entry name" value="TAP46-like"/>
</dbReference>
<dbReference type="RefSeq" id="XP_024692219.1">
    <property type="nucleotide sequence ID" value="XM_024837292.1"/>
</dbReference>
<evidence type="ECO:0000313" key="3">
    <source>
        <dbReference type="Proteomes" id="UP000234254"/>
    </source>
</evidence>
<dbReference type="EMBL" id="MSFM01000007">
    <property type="protein sequence ID" value="PKY03625.1"/>
    <property type="molecule type" value="Genomic_DNA"/>
</dbReference>
<protein>
    <submittedName>
        <fullName evidence="2">TAP42-like protein</fullName>
    </submittedName>
</protein>
<sequence>MEQPQSLRSLFVAAKAEKTDLEHRPDSNTDGYRNDVNETIAKFKECQRQVEMLSLFSSNEPLDDIATGDLQYLTVEYLLADLLQRSYNSNREATLMTALQNYERFLSRLYHYDILNDKDKKLYERYTANPRSFTLVLANDAAARRETKINRFREEKELKQKLEYLSDNQSTLQSDDDDVRRLYLAEIDLYIHQTFQTLDLLSQELTMLSSMRNLPKPGEQHQDDSRRRNEEGESAYSERLDPPLSQLLQGGKFGPILSKEGKPMQPFTLLDRRTQLQQGVFRSGHNLPTMTIDEYLDEEHRRGNVIEGGGEQSGIPPEVDEDDMDKADEETMKARDWDEFTEANPRGSGNTLNRG</sequence>
<dbReference type="GO" id="GO:0035303">
    <property type="term" value="P:regulation of dephosphorylation"/>
    <property type="evidence" value="ECO:0007669"/>
    <property type="project" value="TreeGrafter"/>
</dbReference>
<dbReference type="VEuPathDB" id="FungiDB:P168DRAFT_290793"/>
<comment type="caution">
    <text evidence="2">The sequence shown here is derived from an EMBL/GenBank/DDBJ whole genome shotgun (WGS) entry which is preliminary data.</text>
</comment>
<dbReference type="Proteomes" id="UP000234254">
    <property type="component" value="Unassembled WGS sequence"/>
</dbReference>
<keyword evidence="3" id="KW-1185">Reference proteome</keyword>
<dbReference type="PANTHER" id="PTHR10933:SF9">
    <property type="entry name" value="IMMUNOGLOBULIN-BINDING PROTEIN 1"/>
    <property type="match status" value="1"/>
</dbReference>
<feature type="compositionally biased region" description="Basic and acidic residues" evidence="1">
    <location>
        <begin position="329"/>
        <end position="338"/>
    </location>
</feature>
<dbReference type="OrthoDB" id="10261753at2759"/>
<dbReference type="GO" id="GO:0051721">
    <property type="term" value="F:protein phosphatase 2A binding"/>
    <property type="evidence" value="ECO:0007669"/>
    <property type="project" value="TreeGrafter"/>
</dbReference>